<dbReference type="InterPro" id="IPR044855">
    <property type="entry name" value="CoA-Trfase_III_dom3_sf"/>
</dbReference>
<protein>
    <submittedName>
        <fullName evidence="1">Carnitine dehydratase</fullName>
    </submittedName>
</protein>
<dbReference type="STRING" id="580166.AUP43_17435"/>
<name>A0A154WF19_9PROT</name>
<sequence length="470" mass="49559">MPSPTSPAEALAGLWRLLGQPGQALERAALTGAEPVLPSSFAVGTAAQASIAAAALAAAELWRLRTQTVQQVSVDMRHAAAEFRSERYLRVDGQPAPELWDKIAGAYRCGDGGWVRLHTNFPHHRDGVLAILGCAYERDSVAKALLHWTAADFEQRAAEANLVVAAMRSFADWDAHPQGRAIAALPLLSLEKIGDAPPRPLPPGRRPLSGVRVLELTRIIAGPVAGRTLAAHGAEVLLVNAPHLPAMAPLAIDTGRGKRAAHLDLRAAADKARFAELLRGADVLLQSYRPGGIADLGFGPEQAAAIRPGIVYVSLSAYGHDGPWAGRRGFDSLVQTASGLNVAEAEAAGIDGPKPLPAQALDHASGYLLAYGAMAALARQAQEGGSWHVRVSLAQTGHWLRGLGRIDGGLACPDPDLEDVRDLLEDSPSGFGRLTAMRHAGLLSDTPPRWDLPSVPLGTHAAQWAGQGRQ</sequence>
<comment type="caution">
    <text evidence="1">The sequence shown here is derived from an EMBL/GenBank/DDBJ whole genome shotgun (WGS) entry which is preliminary data.</text>
</comment>
<reference evidence="1 2" key="1">
    <citation type="submission" date="2015-12" db="EMBL/GenBank/DDBJ databases">
        <title>Genome sequence of Oceanibaculum pacificum MCCC 1A02656.</title>
        <authorList>
            <person name="Lu L."/>
            <person name="Lai Q."/>
            <person name="Shao Z."/>
            <person name="Qian P."/>
        </authorList>
    </citation>
    <scope>NUCLEOTIDE SEQUENCE [LARGE SCALE GENOMIC DNA]</scope>
    <source>
        <strain evidence="1 2">MCCC 1A02656</strain>
    </source>
</reference>
<dbReference type="Pfam" id="PF02515">
    <property type="entry name" value="CoA_transf_3"/>
    <property type="match status" value="1"/>
</dbReference>
<keyword evidence="2" id="KW-1185">Reference proteome</keyword>
<dbReference type="SUPFAM" id="SSF89796">
    <property type="entry name" value="CoA-transferase family III (CaiB/BaiF)"/>
    <property type="match status" value="2"/>
</dbReference>
<proteinExistence type="predicted"/>
<dbReference type="PANTHER" id="PTHR48228">
    <property type="entry name" value="SUCCINYL-COA--D-CITRAMALATE COA-TRANSFERASE"/>
    <property type="match status" value="1"/>
</dbReference>
<dbReference type="PANTHER" id="PTHR48228:SF4">
    <property type="entry name" value="BLR3030 PROTEIN"/>
    <property type="match status" value="1"/>
</dbReference>
<dbReference type="AlphaFoldDB" id="A0A154WF19"/>
<gene>
    <name evidence="1" type="ORF">AUP43_17435</name>
</gene>
<dbReference type="InterPro" id="IPR023606">
    <property type="entry name" value="CoA-Trfase_III_dom_1_sf"/>
</dbReference>
<evidence type="ECO:0000313" key="1">
    <source>
        <dbReference type="EMBL" id="KZD12110.1"/>
    </source>
</evidence>
<dbReference type="Gene3D" id="3.40.50.10540">
    <property type="entry name" value="Crotonobetainyl-coa:carnitine coa-transferase, domain 1"/>
    <property type="match status" value="2"/>
</dbReference>
<dbReference type="InterPro" id="IPR050509">
    <property type="entry name" value="CoA-transferase_III"/>
</dbReference>
<dbReference type="InterPro" id="IPR003673">
    <property type="entry name" value="CoA-Trfase_fam_III"/>
</dbReference>
<accession>A0A154WF19</accession>
<evidence type="ECO:0000313" key="2">
    <source>
        <dbReference type="Proteomes" id="UP000076400"/>
    </source>
</evidence>
<dbReference type="OrthoDB" id="9806585at2"/>
<organism evidence="1 2">
    <name type="scientific">Oceanibaculum pacificum</name>
    <dbReference type="NCBI Taxonomy" id="580166"/>
    <lineage>
        <taxon>Bacteria</taxon>
        <taxon>Pseudomonadati</taxon>
        <taxon>Pseudomonadota</taxon>
        <taxon>Alphaproteobacteria</taxon>
        <taxon>Rhodospirillales</taxon>
        <taxon>Oceanibaculaceae</taxon>
        <taxon>Oceanibaculum</taxon>
    </lineage>
</organism>
<dbReference type="GO" id="GO:0003824">
    <property type="term" value="F:catalytic activity"/>
    <property type="evidence" value="ECO:0007669"/>
    <property type="project" value="InterPro"/>
</dbReference>
<dbReference type="EMBL" id="LPXN01000055">
    <property type="protein sequence ID" value="KZD12110.1"/>
    <property type="molecule type" value="Genomic_DNA"/>
</dbReference>
<dbReference type="Proteomes" id="UP000076400">
    <property type="component" value="Unassembled WGS sequence"/>
</dbReference>
<dbReference type="Gene3D" id="3.30.1540.10">
    <property type="entry name" value="formyl-coa transferase, domain 3"/>
    <property type="match status" value="1"/>
</dbReference>
<dbReference type="RefSeq" id="WP_067553118.1">
    <property type="nucleotide sequence ID" value="NZ_LPXN01000055.1"/>
</dbReference>